<evidence type="ECO:0000313" key="8">
    <source>
        <dbReference type="Proteomes" id="UP000012960"/>
    </source>
</evidence>
<evidence type="ECO:0000259" key="6">
    <source>
        <dbReference type="PROSITE" id="PS50845"/>
    </source>
</evidence>
<dbReference type="PANTHER" id="PTHR10994">
    <property type="entry name" value="RETICULON"/>
    <property type="match status" value="1"/>
</dbReference>
<dbReference type="EnsemblPlants" id="Ma09_t09800.1">
    <property type="protein sequence ID" value="Ma09_p09800.1"/>
    <property type="gene ID" value="Ma09_g09800"/>
</dbReference>
<dbReference type="Gramene" id="Ma09_t09800.1">
    <property type="protein sequence ID" value="Ma09_p09800.1"/>
    <property type="gene ID" value="Ma09_g09800"/>
</dbReference>
<keyword evidence="2" id="KW-0812">Transmembrane</keyword>
<dbReference type="InterPro" id="IPR045064">
    <property type="entry name" value="Reticulon-like"/>
</dbReference>
<dbReference type="OMA" id="NWFVGAH"/>
<keyword evidence="4" id="KW-1133">Transmembrane helix</keyword>
<evidence type="ECO:0000256" key="3">
    <source>
        <dbReference type="ARBA" id="ARBA00022824"/>
    </source>
</evidence>
<dbReference type="InterPro" id="IPR003388">
    <property type="entry name" value="Reticulon"/>
</dbReference>
<reference evidence="7" key="1">
    <citation type="submission" date="2021-05" db="UniProtKB">
        <authorList>
            <consortium name="EnsemblPlants"/>
        </authorList>
    </citation>
    <scope>IDENTIFICATION</scope>
    <source>
        <strain evidence="7">subsp. malaccensis</strain>
    </source>
</reference>
<protein>
    <recommendedName>
        <fullName evidence="6">Reticulon domain-containing protein</fullName>
    </recommendedName>
</protein>
<evidence type="ECO:0000256" key="2">
    <source>
        <dbReference type="ARBA" id="ARBA00022692"/>
    </source>
</evidence>
<dbReference type="GO" id="GO:0005789">
    <property type="term" value="C:endoplasmic reticulum membrane"/>
    <property type="evidence" value="ECO:0007669"/>
    <property type="project" value="UniProtKB-SubCell"/>
</dbReference>
<keyword evidence="3" id="KW-0256">Endoplasmic reticulum</keyword>
<proteinExistence type="predicted"/>
<name>A0A804KHV1_MUSAM</name>
<keyword evidence="8" id="KW-1185">Reference proteome</keyword>
<feature type="domain" description="Reticulon" evidence="6">
    <location>
        <begin position="32"/>
        <end position="87"/>
    </location>
</feature>
<keyword evidence="5" id="KW-0472">Membrane</keyword>
<comment type="subcellular location">
    <subcellularLocation>
        <location evidence="1">Endoplasmic reticulum membrane</location>
        <topology evidence="1">Multi-pass membrane protein</topology>
    </subcellularLocation>
</comment>
<dbReference type="Proteomes" id="UP000012960">
    <property type="component" value="Unplaced"/>
</dbReference>
<organism evidence="7 8">
    <name type="scientific">Musa acuminata subsp. malaccensis</name>
    <name type="common">Wild banana</name>
    <name type="synonym">Musa malaccensis</name>
    <dbReference type="NCBI Taxonomy" id="214687"/>
    <lineage>
        <taxon>Eukaryota</taxon>
        <taxon>Viridiplantae</taxon>
        <taxon>Streptophyta</taxon>
        <taxon>Embryophyta</taxon>
        <taxon>Tracheophyta</taxon>
        <taxon>Spermatophyta</taxon>
        <taxon>Magnoliopsida</taxon>
        <taxon>Liliopsida</taxon>
        <taxon>Zingiberales</taxon>
        <taxon>Musaceae</taxon>
        <taxon>Musa</taxon>
    </lineage>
</organism>
<evidence type="ECO:0000256" key="1">
    <source>
        <dbReference type="ARBA" id="ARBA00004477"/>
    </source>
</evidence>
<dbReference type="InParanoid" id="A0A804KHV1"/>
<evidence type="ECO:0000256" key="5">
    <source>
        <dbReference type="ARBA" id="ARBA00023136"/>
    </source>
</evidence>
<dbReference type="PANTHER" id="PTHR10994:SF62">
    <property type="entry name" value="RETICULON-LIKE PROTEIN B8"/>
    <property type="match status" value="1"/>
</dbReference>
<evidence type="ECO:0000313" key="7">
    <source>
        <dbReference type="EnsemblPlants" id="Ma09_p09800.1"/>
    </source>
</evidence>
<evidence type="ECO:0000256" key="4">
    <source>
        <dbReference type="ARBA" id="ARBA00022989"/>
    </source>
</evidence>
<dbReference type="GO" id="GO:0009617">
    <property type="term" value="P:response to bacterium"/>
    <property type="evidence" value="ECO:0007669"/>
    <property type="project" value="InterPro"/>
</dbReference>
<dbReference type="PROSITE" id="PS50845">
    <property type="entry name" value="RETICULON"/>
    <property type="match status" value="1"/>
</dbReference>
<accession>A0A804KHV1</accession>
<sequence length="87" mass="10090">MMNKVMFIYLACVKIYEKKKKNSGCDSPSPRGFVCSQTLPILYEKYEDQIDNFLYNLLGQFQNHYSKLDVSVLSKLSKGNPRSKKND</sequence>
<dbReference type="AlphaFoldDB" id="A0A804KHV1"/>